<keyword evidence="2" id="KW-1185">Reference proteome</keyword>
<dbReference type="Gene3D" id="2.60.40.1120">
    <property type="entry name" value="Carboxypeptidase-like, regulatory domain"/>
    <property type="match status" value="1"/>
</dbReference>
<dbReference type="PANTHER" id="PTHR36842">
    <property type="entry name" value="PROTEIN TOLB HOMOLOG"/>
    <property type="match status" value="1"/>
</dbReference>
<keyword evidence="1" id="KW-0645">Protease</keyword>
<evidence type="ECO:0000313" key="1">
    <source>
        <dbReference type="EMBL" id="SHJ60781.1"/>
    </source>
</evidence>
<dbReference type="GO" id="GO:0004180">
    <property type="term" value="F:carboxypeptidase activity"/>
    <property type="evidence" value="ECO:0007669"/>
    <property type="project" value="UniProtKB-KW"/>
</dbReference>
<dbReference type="InterPro" id="IPR011042">
    <property type="entry name" value="6-blade_b-propeller_TolB-like"/>
</dbReference>
<dbReference type="PROSITE" id="PS51257">
    <property type="entry name" value="PROKAR_LIPOPROTEIN"/>
    <property type="match status" value="1"/>
</dbReference>
<dbReference type="EMBL" id="FQYX01000027">
    <property type="protein sequence ID" value="SHJ60781.1"/>
    <property type="molecule type" value="Genomic_DNA"/>
</dbReference>
<dbReference type="Gene3D" id="2.60.40.10">
    <property type="entry name" value="Immunoglobulins"/>
    <property type="match status" value="1"/>
</dbReference>
<dbReference type="AlphaFoldDB" id="A0A1M6KPE4"/>
<name>A0A1M6KPE4_9FLAO</name>
<dbReference type="RefSeq" id="WP_072765428.1">
    <property type="nucleotide sequence ID" value="NZ_FQYX01000027.1"/>
</dbReference>
<accession>A0A1M6KPE4</accession>
<dbReference type="Proteomes" id="UP000184231">
    <property type="component" value="Unassembled WGS sequence"/>
</dbReference>
<dbReference type="STRING" id="558155.SAMN04487911_1277"/>
<protein>
    <submittedName>
        <fullName evidence="1">Carboxypeptidase regulatory-like domain-containing protein</fullName>
    </submittedName>
</protein>
<dbReference type="Gene3D" id="2.120.10.30">
    <property type="entry name" value="TolB, C-terminal domain"/>
    <property type="match status" value="2"/>
</dbReference>
<organism evidence="1 2">
    <name type="scientific">Arenibacter nanhaiticus</name>
    <dbReference type="NCBI Taxonomy" id="558155"/>
    <lineage>
        <taxon>Bacteria</taxon>
        <taxon>Pseudomonadati</taxon>
        <taxon>Bacteroidota</taxon>
        <taxon>Flavobacteriia</taxon>
        <taxon>Flavobacteriales</taxon>
        <taxon>Flavobacteriaceae</taxon>
        <taxon>Arenibacter</taxon>
    </lineage>
</organism>
<sequence>MKKNKLYLLGFVFAVIFCGCEEESIAEHSFGTLTGTVVSKGKNIPLSNVKISTTPVSTTLFTDIDGNFQIEDIAIGKYSVQAEIEEFQTTFKAATIMEAKTVHIVFELDSLDAGNLSPLAPKLLFPADKSQEVPVKTAFTWSSSKNDKDNIDYTLELRNGATNQVSVYEALKDTVLTIEHLAIGVNYFWQVTADDGVNSPVKSALSSFTTKETTNNRFFYVRDIDGNNVIFSGAEPTGNGSFNQNELQLTNTNNNSYRPVKNNTVGKIAFLRTVGTQAHLFAMNPDGSGVKQITAAVSVAGFRQDELEFSWYDNGAKLYYPNFNKLYSINLNGSGNKLVYEVVNGSFISEVAVNAVNNLIAIKTNDANGYNARIVVVDIATGTEQNVVVEGQPGALGGLDFSVDGTKILFTRDVSGVENAEYRQLDARIFEYSLANGNVVEITTKKTAGTNNLDPKYSPDEGTIIFTNTSNDGLSEKKIFRTNASESNSSQLLFTNAFMPNWE</sequence>
<dbReference type="InterPro" id="IPR013784">
    <property type="entry name" value="Carb-bd-like_fold"/>
</dbReference>
<gene>
    <name evidence="1" type="ORF">SAMN04487911_1277</name>
</gene>
<dbReference type="Pfam" id="PF13620">
    <property type="entry name" value="CarboxypepD_reg"/>
    <property type="match status" value="1"/>
</dbReference>
<dbReference type="InterPro" id="IPR013783">
    <property type="entry name" value="Ig-like_fold"/>
</dbReference>
<keyword evidence="1" id="KW-0121">Carboxypeptidase</keyword>
<evidence type="ECO:0000313" key="2">
    <source>
        <dbReference type="Proteomes" id="UP000184231"/>
    </source>
</evidence>
<dbReference type="SUPFAM" id="SSF82171">
    <property type="entry name" value="DPP6 N-terminal domain-like"/>
    <property type="match status" value="1"/>
</dbReference>
<dbReference type="GO" id="GO:0030246">
    <property type="term" value="F:carbohydrate binding"/>
    <property type="evidence" value="ECO:0007669"/>
    <property type="project" value="InterPro"/>
</dbReference>
<dbReference type="InterPro" id="IPR036116">
    <property type="entry name" value="FN3_sf"/>
</dbReference>
<dbReference type="OrthoDB" id="9815657at2"/>
<reference evidence="1 2" key="1">
    <citation type="submission" date="2016-11" db="EMBL/GenBank/DDBJ databases">
        <authorList>
            <person name="Jaros S."/>
            <person name="Januszkiewicz K."/>
            <person name="Wedrychowicz H."/>
        </authorList>
    </citation>
    <scope>NUCLEOTIDE SEQUENCE [LARGE SCALE GENOMIC DNA]</scope>
    <source>
        <strain evidence="1 2">CGMCC 1.8863</strain>
    </source>
</reference>
<proteinExistence type="predicted"/>
<dbReference type="PANTHER" id="PTHR36842:SF1">
    <property type="entry name" value="PROTEIN TOLB"/>
    <property type="match status" value="1"/>
</dbReference>
<dbReference type="SUPFAM" id="SSF49265">
    <property type="entry name" value="Fibronectin type III"/>
    <property type="match status" value="1"/>
</dbReference>
<keyword evidence="1" id="KW-0378">Hydrolase</keyword>
<dbReference type="SUPFAM" id="SSF49452">
    <property type="entry name" value="Starch-binding domain-like"/>
    <property type="match status" value="1"/>
</dbReference>